<dbReference type="PANTHER" id="PTHR34512:SF30">
    <property type="entry name" value="OUTER MEMBRANE PROTEIN ASSEMBLY FACTOR BAMB"/>
    <property type="match status" value="1"/>
</dbReference>
<accession>A0A518CL89</accession>
<feature type="signal peptide" evidence="1">
    <location>
        <begin position="1"/>
        <end position="24"/>
    </location>
</feature>
<keyword evidence="1" id="KW-0732">Signal</keyword>
<dbReference type="Gene3D" id="2.130.10.10">
    <property type="entry name" value="YVTN repeat-like/Quinoprotein amine dehydrogenase"/>
    <property type="match status" value="1"/>
</dbReference>
<dbReference type="EMBL" id="CP036281">
    <property type="protein sequence ID" value="QDU79986.1"/>
    <property type="molecule type" value="Genomic_DNA"/>
</dbReference>
<proteinExistence type="predicted"/>
<evidence type="ECO:0000256" key="1">
    <source>
        <dbReference type="SAM" id="SignalP"/>
    </source>
</evidence>
<dbReference type="RefSeq" id="WP_197440588.1">
    <property type="nucleotide sequence ID" value="NZ_CP036281.1"/>
</dbReference>
<protein>
    <submittedName>
        <fullName evidence="3">Outer membrane biogenesis protein BamB</fullName>
    </submittedName>
</protein>
<evidence type="ECO:0000259" key="2">
    <source>
        <dbReference type="Pfam" id="PF13360"/>
    </source>
</evidence>
<dbReference type="InterPro" id="IPR002372">
    <property type="entry name" value="PQQ_rpt_dom"/>
</dbReference>
<dbReference type="InterPro" id="IPR015943">
    <property type="entry name" value="WD40/YVTN_repeat-like_dom_sf"/>
</dbReference>
<sequence length="413" mass="44933" precursor="true">MINHVKLFAVLLCVLFGFSKTTLAGDWPQILGPDRNGIAVDEKLPNHFPPNGPLEVWTHPVGSGSAGAAILGDQVILFHRQQDEELVECCSLESGETQWTTRFPTRFRPQFGSTDGPLAVPLIQNGSVYVYGASGILAALDLQSGEIRWQKNLIQEFRAQEGYFGPGSCPLIVDDLIIINAGGFRTDAGVVAFNKTTGEVIWKTTSEHASYSSPVLYEAGGRKFVLLSARMTTFLLEADSGKVVDSIPFGKRGPTVNAANPVLSGDHFLLSASYGVGSVWGKITPQGLKTEWQDESILASQYTTSIPYQGNLFGIDGRQDVGDPVLCCLDPTKPEIRWKKDDLGYATLILAGDKLLHMNTSGTLLLLAANVSEYQQLDEAQLTSGTTRALPALSRGYFLIRDDEQFLCFKLAE</sequence>
<dbReference type="AlphaFoldDB" id="A0A518CL89"/>
<feature type="chain" id="PRO_5021958322" evidence="1">
    <location>
        <begin position="25"/>
        <end position="413"/>
    </location>
</feature>
<evidence type="ECO:0000313" key="3">
    <source>
        <dbReference type="EMBL" id="QDU79986.1"/>
    </source>
</evidence>
<evidence type="ECO:0000313" key="4">
    <source>
        <dbReference type="Proteomes" id="UP000317178"/>
    </source>
</evidence>
<dbReference type="Proteomes" id="UP000317178">
    <property type="component" value="Chromosome"/>
</dbReference>
<organism evidence="3 4">
    <name type="scientific">Polystyrenella longa</name>
    <dbReference type="NCBI Taxonomy" id="2528007"/>
    <lineage>
        <taxon>Bacteria</taxon>
        <taxon>Pseudomonadati</taxon>
        <taxon>Planctomycetota</taxon>
        <taxon>Planctomycetia</taxon>
        <taxon>Planctomycetales</taxon>
        <taxon>Planctomycetaceae</taxon>
        <taxon>Polystyrenella</taxon>
    </lineage>
</organism>
<dbReference type="Pfam" id="PF13360">
    <property type="entry name" value="PQQ_2"/>
    <property type="match status" value="1"/>
</dbReference>
<reference evidence="3 4" key="1">
    <citation type="submission" date="2019-02" db="EMBL/GenBank/DDBJ databases">
        <title>Deep-cultivation of Planctomycetes and their phenomic and genomic characterization uncovers novel biology.</title>
        <authorList>
            <person name="Wiegand S."/>
            <person name="Jogler M."/>
            <person name="Boedeker C."/>
            <person name="Pinto D."/>
            <person name="Vollmers J."/>
            <person name="Rivas-Marin E."/>
            <person name="Kohn T."/>
            <person name="Peeters S.H."/>
            <person name="Heuer A."/>
            <person name="Rast P."/>
            <person name="Oberbeckmann S."/>
            <person name="Bunk B."/>
            <person name="Jeske O."/>
            <person name="Meyerdierks A."/>
            <person name="Storesund J.E."/>
            <person name="Kallscheuer N."/>
            <person name="Luecker S."/>
            <person name="Lage O.M."/>
            <person name="Pohl T."/>
            <person name="Merkel B.J."/>
            <person name="Hornburger P."/>
            <person name="Mueller R.-W."/>
            <person name="Bruemmer F."/>
            <person name="Labrenz M."/>
            <person name="Spormann A.M."/>
            <person name="Op den Camp H."/>
            <person name="Overmann J."/>
            <person name="Amann R."/>
            <person name="Jetten M.S.M."/>
            <person name="Mascher T."/>
            <person name="Medema M.H."/>
            <person name="Devos D.P."/>
            <person name="Kaster A.-K."/>
            <person name="Ovreas L."/>
            <person name="Rohde M."/>
            <person name="Galperin M.Y."/>
            <person name="Jogler C."/>
        </authorList>
    </citation>
    <scope>NUCLEOTIDE SEQUENCE [LARGE SCALE GENOMIC DNA]</scope>
    <source>
        <strain evidence="3 4">Pla110</strain>
    </source>
</reference>
<dbReference type="KEGG" id="plon:Pla110_17080"/>
<name>A0A518CL89_9PLAN</name>
<dbReference type="InterPro" id="IPR011047">
    <property type="entry name" value="Quinoprotein_ADH-like_sf"/>
</dbReference>
<dbReference type="SUPFAM" id="SSF50998">
    <property type="entry name" value="Quinoprotein alcohol dehydrogenase-like"/>
    <property type="match status" value="1"/>
</dbReference>
<keyword evidence="4" id="KW-1185">Reference proteome</keyword>
<gene>
    <name evidence="3" type="ORF">Pla110_17080</name>
</gene>
<feature type="domain" description="Pyrrolo-quinoline quinone repeat" evidence="2">
    <location>
        <begin position="85"/>
        <end position="339"/>
    </location>
</feature>
<dbReference type="PANTHER" id="PTHR34512">
    <property type="entry name" value="CELL SURFACE PROTEIN"/>
    <property type="match status" value="1"/>
</dbReference>